<keyword evidence="5" id="KW-1133">Transmembrane helix</keyword>
<evidence type="ECO:0000256" key="2">
    <source>
        <dbReference type="ARBA" id="ARBA00022741"/>
    </source>
</evidence>
<sequence>MVLLGKTGAGKSASGNTILGTEEFVVDESTDPVTTFSRRSIAEIAGRQVSVIDTPGLFSTSMDEEQVKSERLGQCTQYEKSSVEWIQRHFGEEAFKYTMVLFTGADQIKRRSVEDFLKRAKEHQDLIDCCGRRYHVFNNEDTQNLTQVPELMQKIEKMVNDNGGQHYTNEMYQEAKRRIREEEERKRRDEEEKRRQEEIGLISVVALALLLGGIIGGSAVSRSL</sequence>
<evidence type="ECO:0000256" key="5">
    <source>
        <dbReference type="SAM" id="Phobius"/>
    </source>
</evidence>
<comment type="similarity">
    <text evidence="1">Belongs to the TRAFAC class TrmE-Era-EngA-EngB-Septin-like GTPase superfamily. AIG1/Toc34/Toc159-like paraseptin GTPase family. IAN subfamily.</text>
</comment>
<gene>
    <name evidence="7" type="ORF">SKAU_G00295680</name>
</gene>
<evidence type="ECO:0000256" key="3">
    <source>
        <dbReference type="ARBA" id="ARBA00023134"/>
    </source>
</evidence>
<keyword evidence="5" id="KW-0472">Membrane</keyword>
<dbReference type="PANTHER" id="PTHR10903:SF188">
    <property type="entry name" value="GTPASE IMAP FAMILY MEMBER 2-LIKE-RELATED"/>
    <property type="match status" value="1"/>
</dbReference>
<feature type="region of interest" description="Disordered" evidence="4">
    <location>
        <begin position="172"/>
        <end position="193"/>
    </location>
</feature>
<dbReference type="Proteomes" id="UP001152622">
    <property type="component" value="Chromosome 12"/>
</dbReference>
<accession>A0A9Q1EUN8</accession>
<dbReference type="OrthoDB" id="8954335at2759"/>
<feature type="compositionally biased region" description="Basic and acidic residues" evidence="4">
    <location>
        <begin position="173"/>
        <end position="193"/>
    </location>
</feature>
<dbReference type="InterPro" id="IPR045058">
    <property type="entry name" value="GIMA/IAN/Toc"/>
</dbReference>
<evidence type="ECO:0000313" key="8">
    <source>
        <dbReference type="Proteomes" id="UP001152622"/>
    </source>
</evidence>
<dbReference type="InterPro" id="IPR006703">
    <property type="entry name" value="G_AIG1"/>
</dbReference>
<dbReference type="Gene3D" id="3.40.50.300">
    <property type="entry name" value="P-loop containing nucleotide triphosphate hydrolases"/>
    <property type="match status" value="2"/>
</dbReference>
<dbReference type="GO" id="GO:0005525">
    <property type="term" value="F:GTP binding"/>
    <property type="evidence" value="ECO:0007669"/>
    <property type="project" value="UniProtKB-KW"/>
</dbReference>
<evidence type="ECO:0000256" key="1">
    <source>
        <dbReference type="ARBA" id="ARBA00008535"/>
    </source>
</evidence>
<evidence type="ECO:0000259" key="6">
    <source>
        <dbReference type="PROSITE" id="PS51720"/>
    </source>
</evidence>
<dbReference type="Pfam" id="PF04548">
    <property type="entry name" value="AIG1"/>
    <property type="match status" value="2"/>
</dbReference>
<dbReference type="PROSITE" id="PS51720">
    <property type="entry name" value="G_AIG1"/>
    <property type="match status" value="1"/>
</dbReference>
<keyword evidence="3" id="KW-0342">GTP-binding</keyword>
<dbReference type="EMBL" id="JAINUF010000012">
    <property type="protein sequence ID" value="KAJ8345375.1"/>
    <property type="molecule type" value="Genomic_DNA"/>
</dbReference>
<keyword evidence="5" id="KW-0812">Transmembrane</keyword>
<protein>
    <recommendedName>
        <fullName evidence="6">AIG1-type G domain-containing protein</fullName>
    </recommendedName>
</protein>
<dbReference type="InterPro" id="IPR027417">
    <property type="entry name" value="P-loop_NTPase"/>
</dbReference>
<dbReference type="SUPFAM" id="SSF52540">
    <property type="entry name" value="P-loop containing nucleoside triphosphate hydrolases"/>
    <property type="match status" value="1"/>
</dbReference>
<proteinExistence type="inferred from homology"/>
<dbReference type="AlphaFoldDB" id="A0A9Q1EUN8"/>
<organism evidence="7 8">
    <name type="scientific">Synaphobranchus kaupii</name>
    <name type="common">Kaup's arrowtooth eel</name>
    <dbReference type="NCBI Taxonomy" id="118154"/>
    <lineage>
        <taxon>Eukaryota</taxon>
        <taxon>Metazoa</taxon>
        <taxon>Chordata</taxon>
        <taxon>Craniata</taxon>
        <taxon>Vertebrata</taxon>
        <taxon>Euteleostomi</taxon>
        <taxon>Actinopterygii</taxon>
        <taxon>Neopterygii</taxon>
        <taxon>Teleostei</taxon>
        <taxon>Anguilliformes</taxon>
        <taxon>Synaphobranchidae</taxon>
        <taxon>Synaphobranchus</taxon>
    </lineage>
</organism>
<keyword evidence="2" id="KW-0547">Nucleotide-binding</keyword>
<evidence type="ECO:0000256" key="4">
    <source>
        <dbReference type="SAM" id="MobiDB-lite"/>
    </source>
</evidence>
<name>A0A9Q1EUN8_SYNKA</name>
<keyword evidence="8" id="KW-1185">Reference proteome</keyword>
<comment type="caution">
    <text evidence="7">The sequence shown here is derived from an EMBL/GenBank/DDBJ whole genome shotgun (WGS) entry which is preliminary data.</text>
</comment>
<evidence type="ECO:0000313" key="7">
    <source>
        <dbReference type="EMBL" id="KAJ8345375.1"/>
    </source>
</evidence>
<feature type="transmembrane region" description="Helical" evidence="5">
    <location>
        <begin position="199"/>
        <end position="220"/>
    </location>
</feature>
<reference evidence="7" key="1">
    <citation type="journal article" date="2023" name="Science">
        <title>Genome structures resolve the early diversification of teleost fishes.</title>
        <authorList>
            <person name="Parey E."/>
            <person name="Louis A."/>
            <person name="Montfort J."/>
            <person name="Bouchez O."/>
            <person name="Roques C."/>
            <person name="Iampietro C."/>
            <person name="Lluch J."/>
            <person name="Castinel A."/>
            <person name="Donnadieu C."/>
            <person name="Desvignes T."/>
            <person name="Floi Bucao C."/>
            <person name="Jouanno E."/>
            <person name="Wen M."/>
            <person name="Mejri S."/>
            <person name="Dirks R."/>
            <person name="Jansen H."/>
            <person name="Henkel C."/>
            <person name="Chen W.J."/>
            <person name="Zahm M."/>
            <person name="Cabau C."/>
            <person name="Klopp C."/>
            <person name="Thompson A.W."/>
            <person name="Robinson-Rechavi M."/>
            <person name="Braasch I."/>
            <person name="Lecointre G."/>
            <person name="Bobe J."/>
            <person name="Postlethwait J.H."/>
            <person name="Berthelot C."/>
            <person name="Roest Crollius H."/>
            <person name="Guiguen Y."/>
        </authorList>
    </citation>
    <scope>NUCLEOTIDE SEQUENCE</scope>
    <source>
        <strain evidence="7">WJC10195</strain>
    </source>
</reference>
<dbReference type="PANTHER" id="PTHR10903">
    <property type="entry name" value="GTPASE, IMAP FAMILY MEMBER-RELATED"/>
    <property type="match status" value="1"/>
</dbReference>
<feature type="domain" description="AIG1-type G" evidence="6">
    <location>
        <begin position="1"/>
        <end position="176"/>
    </location>
</feature>